<evidence type="ECO:0000313" key="3">
    <source>
        <dbReference type="Proteomes" id="UP000738359"/>
    </source>
</evidence>
<feature type="region of interest" description="Disordered" evidence="1">
    <location>
        <begin position="76"/>
        <end position="100"/>
    </location>
</feature>
<dbReference type="EMBL" id="JAAAHY010001718">
    <property type="protein sequence ID" value="KAF9947163.1"/>
    <property type="molecule type" value="Genomic_DNA"/>
</dbReference>
<name>A0A9P6ITJ2_MORAP</name>
<dbReference type="Proteomes" id="UP000738359">
    <property type="component" value="Unassembled WGS sequence"/>
</dbReference>
<feature type="compositionally biased region" description="Basic and acidic residues" evidence="1">
    <location>
        <begin position="16"/>
        <end position="29"/>
    </location>
</feature>
<evidence type="ECO:0000313" key="2">
    <source>
        <dbReference type="EMBL" id="KAF9947163.1"/>
    </source>
</evidence>
<evidence type="ECO:0000256" key="1">
    <source>
        <dbReference type="SAM" id="MobiDB-lite"/>
    </source>
</evidence>
<reference evidence="2" key="1">
    <citation type="journal article" date="2020" name="Fungal Divers.">
        <title>Resolving the Mortierellaceae phylogeny through synthesis of multi-gene phylogenetics and phylogenomics.</title>
        <authorList>
            <person name="Vandepol N."/>
            <person name="Liber J."/>
            <person name="Desiro A."/>
            <person name="Na H."/>
            <person name="Kennedy M."/>
            <person name="Barry K."/>
            <person name="Grigoriev I.V."/>
            <person name="Miller A.N."/>
            <person name="O'Donnell K."/>
            <person name="Stajich J.E."/>
            <person name="Bonito G."/>
        </authorList>
    </citation>
    <scope>NUCLEOTIDE SEQUENCE</scope>
    <source>
        <strain evidence="2">CK1249</strain>
    </source>
</reference>
<protein>
    <submittedName>
        <fullName evidence="2">Uncharacterized protein</fullName>
    </submittedName>
</protein>
<comment type="caution">
    <text evidence="2">The sequence shown here is derived from an EMBL/GenBank/DDBJ whole genome shotgun (WGS) entry which is preliminary data.</text>
</comment>
<organism evidence="2 3">
    <name type="scientific">Mortierella alpina</name>
    <name type="common">Oleaginous fungus</name>
    <name type="synonym">Mortierella renispora</name>
    <dbReference type="NCBI Taxonomy" id="64518"/>
    <lineage>
        <taxon>Eukaryota</taxon>
        <taxon>Fungi</taxon>
        <taxon>Fungi incertae sedis</taxon>
        <taxon>Mucoromycota</taxon>
        <taxon>Mortierellomycotina</taxon>
        <taxon>Mortierellomycetes</taxon>
        <taxon>Mortierellales</taxon>
        <taxon>Mortierellaceae</taxon>
        <taxon>Mortierella</taxon>
    </lineage>
</organism>
<feature type="compositionally biased region" description="Basic and acidic residues" evidence="1">
    <location>
        <begin position="83"/>
        <end position="100"/>
    </location>
</feature>
<gene>
    <name evidence="2" type="ORF">BGZ70_002841</name>
</gene>
<keyword evidence="3" id="KW-1185">Reference proteome</keyword>
<dbReference type="AlphaFoldDB" id="A0A9P6ITJ2"/>
<accession>A0A9P6ITJ2</accession>
<dbReference type="OrthoDB" id="2449341at2759"/>
<proteinExistence type="predicted"/>
<feature type="region of interest" description="Disordered" evidence="1">
    <location>
        <begin position="1"/>
        <end position="29"/>
    </location>
</feature>
<sequence length="209" mass="24476">MKLSPALAHKRRLQRERREEKADQRRLDKENSIWEDVEAIAEEQEYQDVLKAAQAESLKMAAMNAQSSFAPITHTKPSKLKMSRSEEHGPMEEAEEARQQEYEQLDRRLKRLKREIKDNLRVYRRLAPYGHHSTRSDTHRRTTGKRLTEEERRAVLHCYEMCVQENQKRIVSTVAPMQRTAHYLGIATKAVKDVLSKDQRGGNIRTSRA</sequence>